<dbReference type="AlphaFoldDB" id="A0A1Q5TMM8"/>
<accession>A0A1Q5TMM8</accession>
<gene>
    <name evidence="1" type="ORF">PENSUB_7454</name>
</gene>
<protein>
    <submittedName>
        <fullName evidence="1">Uncharacterized protein</fullName>
    </submittedName>
</protein>
<organism evidence="1 2">
    <name type="scientific">Penicillium subrubescens</name>
    <dbReference type="NCBI Taxonomy" id="1316194"/>
    <lineage>
        <taxon>Eukaryota</taxon>
        <taxon>Fungi</taxon>
        <taxon>Dikarya</taxon>
        <taxon>Ascomycota</taxon>
        <taxon>Pezizomycotina</taxon>
        <taxon>Eurotiomycetes</taxon>
        <taxon>Eurotiomycetidae</taxon>
        <taxon>Eurotiales</taxon>
        <taxon>Aspergillaceae</taxon>
        <taxon>Penicillium</taxon>
    </lineage>
</organism>
<comment type="caution">
    <text evidence="1">The sequence shown here is derived from an EMBL/GenBank/DDBJ whole genome shotgun (WGS) entry which is preliminary data.</text>
</comment>
<evidence type="ECO:0000313" key="1">
    <source>
        <dbReference type="EMBL" id="OKP01464.1"/>
    </source>
</evidence>
<dbReference type="Proteomes" id="UP000186955">
    <property type="component" value="Unassembled WGS sequence"/>
</dbReference>
<sequence>MGREQWFVFVSGASAQEKMIALARRLAVTIIPTQVERLCTGELGNSGVSADLTQFWLSPLPVPIAGARAGPGDELFEIIAGRVTVGSISSSCRRN</sequence>
<reference evidence="1 2" key="1">
    <citation type="submission" date="2016-10" db="EMBL/GenBank/DDBJ databases">
        <title>Genome sequence of the ascomycete fungus Penicillium subrubescens.</title>
        <authorList>
            <person name="De Vries R.P."/>
            <person name="Peng M."/>
            <person name="Dilokpimol A."/>
            <person name="Hilden K."/>
            <person name="Makela M.R."/>
            <person name="Grigoriev I."/>
            <person name="Riley R."/>
            <person name="Granchi Z."/>
        </authorList>
    </citation>
    <scope>NUCLEOTIDE SEQUENCE [LARGE SCALE GENOMIC DNA]</scope>
    <source>
        <strain evidence="1 2">CBS 132785</strain>
    </source>
</reference>
<name>A0A1Q5TMM8_9EURO</name>
<evidence type="ECO:0000313" key="2">
    <source>
        <dbReference type="Proteomes" id="UP000186955"/>
    </source>
</evidence>
<dbReference type="EMBL" id="MNBE01000639">
    <property type="protein sequence ID" value="OKP01464.1"/>
    <property type="molecule type" value="Genomic_DNA"/>
</dbReference>
<keyword evidence="2" id="KW-1185">Reference proteome</keyword>
<proteinExistence type="predicted"/>